<accession>A0AAV7IDC6</accession>
<name>A0AAV7IDC6_COTGL</name>
<proteinExistence type="predicted"/>
<dbReference type="Proteomes" id="UP000826195">
    <property type="component" value="Unassembled WGS sequence"/>
</dbReference>
<evidence type="ECO:0000313" key="1">
    <source>
        <dbReference type="EMBL" id="KAH0547368.1"/>
    </source>
</evidence>
<sequence length="101" mass="11194">MDRISEWNFGRPPNYPKTLRAEHVEDVGFTNTSYPRAMTVPPSSSSSSSFPAYVRIVHSDRALLSVGVLLNSETDNGANLGMYVYVWLQDYPSLPGSHNSS</sequence>
<protein>
    <submittedName>
        <fullName evidence="1">Uncharacterized protein</fullName>
    </submittedName>
</protein>
<comment type="caution">
    <text evidence="1">The sequence shown here is derived from an EMBL/GenBank/DDBJ whole genome shotgun (WGS) entry which is preliminary data.</text>
</comment>
<dbReference type="EMBL" id="JAHXZJ010002237">
    <property type="protein sequence ID" value="KAH0547368.1"/>
    <property type="molecule type" value="Genomic_DNA"/>
</dbReference>
<keyword evidence="2" id="KW-1185">Reference proteome</keyword>
<organism evidence="1 2">
    <name type="scientific">Cotesia glomerata</name>
    <name type="common">Lepidopteran parasitic wasp</name>
    <name type="synonym">Apanteles glomeratus</name>
    <dbReference type="NCBI Taxonomy" id="32391"/>
    <lineage>
        <taxon>Eukaryota</taxon>
        <taxon>Metazoa</taxon>
        <taxon>Ecdysozoa</taxon>
        <taxon>Arthropoda</taxon>
        <taxon>Hexapoda</taxon>
        <taxon>Insecta</taxon>
        <taxon>Pterygota</taxon>
        <taxon>Neoptera</taxon>
        <taxon>Endopterygota</taxon>
        <taxon>Hymenoptera</taxon>
        <taxon>Apocrita</taxon>
        <taxon>Ichneumonoidea</taxon>
        <taxon>Braconidae</taxon>
        <taxon>Microgastrinae</taxon>
        <taxon>Cotesia</taxon>
    </lineage>
</organism>
<gene>
    <name evidence="1" type="ORF">KQX54_018951</name>
</gene>
<reference evidence="1 2" key="1">
    <citation type="journal article" date="2021" name="J. Hered.">
        <title>A chromosome-level genome assembly of the parasitoid wasp, Cotesia glomerata (Hymenoptera: Braconidae).</title>
        <authorList>
            <person name="Pinto B.J."/>
            <person name="Weis J.J."/>
            <person name="Gamble T."/>
            <person name="Ode P.J."/>
            <person name="Paul R."/>
            <person name="Zaspel J.M."/>
        </authorList>
    </citation>
    <scope>NUCLEOTIDE SEQUENCE [LARGE SCALE GENOMIC DNA]</scope>
    <source>
        <strain evidence="1">CgM1</strain>
    </source>
</reference>
<evidence type="ECO:0000313" key="2">
    <source>
        <dbReference type="Proteomes" id="UP000826195"/>
    </source>
</evidence>
<dbReference type="AlphaFoldDB" id="A0AAV7IDC6"/>